<feature type="region of interest" description="Disordered" evidence="1">
    <location>
        <begin position="7"/>
        <end position="26"/>
    </location>
</feature>
<accession>Q7EY58</accession>
<gene>
    <name evidence="2" type="primary">OSJNBb0062P14.118</name>
</gene>
<dbReference type="AlphaFoldDB" id="Q7EY58"/>
<dbReference type="Proteomes" id="UP000000763">
    <property type="component" value="Chromosome 7"/>
</dbReference>
<protein>
    <submittedName>
        <fullName evidence="2">Uncharacterized protein</fullName>
    </submittedName>
</protein>
<evidence type="ECO:0000256" key="1">
    <source>
        <dbReference type="SAM" id="MobiDB-lite"/>
    </source>
</evidence>
<organism evidence="2 3">
    <name type="scientific">Oryza sativa subsp. japonica</name>
    <name type="common">Rice</name>
    <dbReference type="NCBI Taxonomy" id="39947"/>
    <lineage>
        <taxon>Eukaryota</taxon>
        <taxon>Viridiplantae</taxon>
        <taxon>Streptophyta</taxon>
        <taxon>Embryophyta</taxon>
        <taxon>Tracheophyta</taxon>
        <taxon>Spermatophyta</taxon>
        <taxon>Magnoliopsida</taxon>
        <taxon>Liliopsida</taxon>
        <taxon>Poales</taxon>
        <taxon>Poaceae</taxon>
        <taxon>BOP clade</taxon>
        <taxon>Oryzoideae</taxon>
        <taxon>Oryzeae</taxon>
        <taxon>Oryzinae</taxon>
        <taxon>Oryza</taxon>
        <taxon>Oryza sativa</taxon>
    </lineage>
</organism>
<reference evidence="3" key="1">
    <citation type="journal article" date="2005" name="Nature">
        <title>The map-based sequence of the rice genome.</title>
        <authorList>
            <consortium name="International rice genome sequencing project (IRGSP)"/>
            <person name="Matsumoto T."/>
            <person name="Wu J."/>
            <person name="Kanamori H."/>
            <person name="Katayose Y."/>
            <person name="Fujisawa M."/>
            <person name="Namiki N."/>
            <person name="Mizuno H."/>
            <person name="Yamamoto K."/>
            <person name="Antonio B.A."/>
            <person name="Baba T."/>
            <person name="Sakata K."/>
            <person name="Nagamura Y."/>
            <person name="Aoki H."/>
            <person name="Arikawa K."/>
            <person name="Arita K."/>
            <person name="Bito T."/>
            <person name="Chiden Y."/>
            <person name="Fujitsuka N."/>
            <person name="Fukunaka R."/>
            <person name="Hamada M."/>
            <person name="Harada C."/>
            <person name="Hayashi A."/>
            <person name="Hijishita S."/>
            <person name="Honda M."/>
            <person name="Hosokawa S."/>
            <person name="Ichikawa Y."/>
            <person name="Idonuma A."/>
            <person name="Iijima M."/>
            <person name="Ikeda M."/>
            <person name="Ikeno M."/>
            <person name="Ito K."/>
            <person name="Ito S."/>
            <person name="Ito T."/>
            <person name="Ito Y."/>
            <person name="Ito Y."/>
            <person name="Iwabuchi A."/>
            <person name="Kamiya K."/>
            <person name="Karasawa W."/>
            <person name="Kurita K."/>
            <person name="Katagiri S."/>
            <person name="Kikuta A."/>
            <person name="Kobayashi H."/>
            <person name="Kobayashi N."/>
            <person name="Machita K."/>
            <person name="Maehara T."/>
            <person name="Masukawa M."/>
            <person name="Mizubayashi T."/>
            <person name="Mukai Y."/>
            <person name="Nagasaki H."/>
            <person name="Nagata Y."/>
            <person name="Naito S."/>
            <person name="Nakashima M."/>
            <person name="Nakama Y."/>
            <person name="Nakamichi Y."/>
            <person name="Nakamura M."/>
            <person name="Meguro A."/>
            <person name="Negishi M."/>
            <person name="Ohta I."/>
            <person name="Ohta T."/>
            <person name="Okamoto M."/>
            <person name="Ono N."/>
            <person name="Saji S."/>
            <person name="Sakaguchi M."/>
            <person name="Sakai K."/>
            <person name="Shibata M."/>
            <person name="Shimokawa T."/>
            <person name="Song J."/>
            <person name="Takazaki Y."/>
            <person name="Terasawa K."/>
            <person name="Tsugane M."/>
            <person name="Tsuji K."/>
            <person name="Ueda S."/>
            <person name="Waki K."/>
            <person name="Yamagata H."/>
            <person name="Yamamoto M."/>
            <person name="Yamamoto S."/>
            <person name="Yamane H."/>
            <person name="Yoshiki S."/>
            <person name="Yoshihara R."/>
            <person name="Yukawa K."/>
            <person name="Zhong H."/>
            <person name="Yano M."/>
            <person name="Yuan Q."/>
            <person name="Ouyang S."/>
            <person name="Liu J."/>
            <person name="Jones K.M."/>
            <person name="Gansberger K."/>
            <person name="Moffat K."/>
            <person name="Hill J."/>
            <person name="Bera J."/>
            <person name="Fadrosh D."/>
            <person name="Jin S."/>
            <person name="Johri S."/>
            <person name="Kim M."/>
            <person name="Overton L."/>
            <person name="Reardon M."/>
            <person name="Tsitrin T."/>
            <person name="Vuong H."/>
            <person name="Weaver B."/>
            <person name="Ciecko A."/>
            <person name="Tallon L."/>
            <person name="Jackson J."/>
            <person name="Pai G."/>
            <person name="Aken S.V."/>
            <person name="Utterback T."/>
            <person name="Reidmuller S."/>
            <person name="Feldblyum T."/>
            <person name="Hsiao J."/>
            <person name="Zismann V."/>
            <person name="Iobst S."/>
            <person name="de Vazeille A.R."/>
            <person name="Buell C.R."/>
            <person name="Ying K."/>
            <person name="Li Y."/>
            <person name="Lu T."/>
            <person name="Huang Y."/>
            <person name="Zhao Q."/>
            <person name="Feng Q."/>
            <person name="Zhang L."/>
            <person name="Zhu J."/>
            <person name="Weng Q."/>
            <person name="Mu J."/>
            <person name="Lu Y."/>
            <person name="Fan D."/>
            <person name="Liu Y."/>
            <person name="Guan J."/>
            <person name="Zhang Y."/>
            <person name="Yu S."/>
            <person name="Liu X."/>
            <person name="Zhang Y."/>
            <person name="Hong G."/>
            <person name="Han B."/>
            <person name="Choisne N."/>
            <person name="Demange N."/>
            <person name="Orjeda G."/>
            <person name="Samain S."/>
            <person name="Cattolico L."/>
            <person name="Pelletier E."/>
            <person name="Couloux A."/>
            <person name="Segurens B."/>
            <person name="Wincker P."/>
            <person name="D'Hont A."/>
            <person name="Scarpelli C."/>
            <person name="Weissenbach J."/>
            <person name="Salanoubat M."/>
            <person name="Quetier F."/>
            <person name="Yu Y."/>
            <person name="Kim H.R."/>
            <person name="Rambo T."/>
            <person name="Currie J."/>
            <person name="Collura K."/>
            <person name="Luo M."/>
            <person name="Yang T."/>
            <person name="Ammiraju J.S.S."/>
            <person name="Engler F."/>
            <person name="Soderlund C."/>
            <person name="Wing R.A."/>
            <person name="Palmer L.E."/>
            <person name="de la Bastide M."/>
            <person name="Spiegel L."/>
            <person name="Nascimento L."/>
            <person name="Zutavern T."/>
            <person name="O'Shaughnessy A."/>
            <person name="Dike S."/>
            <person name="Dedhia N."/>
            <person name="Preston R."/>
            <person name="Balija V."/>
            <person name="McCombie W.R."/>
            <person name="Chow T."/>
            <person name="Chen H."/>
            <person name="Chung M."/>
            <person name="Chen C."/>
            <person name="Shaw J."/>
            <person name="Wu H."/>
            <person name="Hsiao K."/>
            <person name="Chao Y."/>
            <person name="Chu M."/>
            <person name="Cheng C."/>
            <person name="Hour A."/>
            <person name="Lee P."/>
            <person name="Lin S."/>
            <person name="Lin Y."/>
            <person name="Liou J."/>
            <person name="Liu S."/>
            <person name="Hsing Y."/>
            <person name="Raghuvanshi S."/>
            <person name="Mohanty A."/>
            <person name="Bharti A.K."/>
            <person name="Gaur A."/>
            <person name="Gupta V."/>
            <person name="Kumar D."/>
            <person name="Ravi V."/>
            <person name="Vij S."/>
            <person name="Kapur A."/>
            <person name="Khurana P."/>
            <person name="Khurana P."/>
            <person name="Khurana J.P."/>
            <person name="Tyagi A.K."/>
            <person name="Gaikwad K."/>
            <person name="Singh A."/>
            <person name="Dalal V."/>
            <person name="Srivastava S."/>
            <person name="Dixit A."/>
            <person name="Pal A.K."/>
            <person name="Ghazi I.A."/>
            <person name="Yadav M."/>
            <person name="Pandit A."/>
            <person name="Bhargava A."/>
            <person name="Sureshbabu K."/>
            <person name="Batra K."/>
            <person name="Sharma T.R."/>
            <person name="Mohapatra T."/>
            <person name="Singh N.K."/>
            <person name="Messing J."/>
            <person name="Nelson A.B."/>
            <person name="Fuks G."/>
            <person name="Kavchok S."/>
            <person name="Keizer G."/>
            <person name="Linton E."/>
            <person name="Llaca V."/>
            <person name="Song R."/>
            <person name="Tanyolac B."/>
            <person name="Young S."/>
            <person name="Ho-Il K."/>
            <person name="Hahn J.H."/>
            <person name="Sangsakoo G."/>
            <person name="Vanavichit A."/>
            <person name="de Mattos Luiz.A.T."/>
            <person name="Zimmer P.D."/>
            <person name="Malone G."/>
            <person name="Dellagostin O."/>
            <person name="de Oliveira A.C."/>
            <person name="Bevan M."/>
            <person name="Bancroft I."/>
            <person name="Minx P."/>
            <person name="Cordum H."/>
            <person name="Wilson R."/>
            <person name="Cheng Z."/>
            <person name="Jin W."/>
            <person name="Jiang J."/>
            <person name="Leong S.A."/>
            <person name="Iwama H."/>
            <person name="Gojobori T."/>
            <person name="Itoh T."/>
            <person name="Niimura Y."/>
            <person name="Fujii Y."/>
            <person name="Habara T."/>
            <person name="Sakai H."/>
            <person name="Sato Y."/>
            <person name="Wilson G."/>
            <person name="Kumar K."/>
            <person name="McCouch S."/>
            <person name="Juretic N."/>
            <person name="Hoen D."/>
            <person name="Wright S."/>
            <person name="Bruskiewich R."/>
            <person name="Bureau T."/>
            <person name="Miyao A."/>
            <person name="Hirochika H."/>
            <person name="Nishikawa T."/>
            <person name="Kadowaki K."/>
            <person name="Sugiura M."/>
            <person name="Burr B."/>
            <person name="Sasaki T."/>
        </authorList>
    </citation>
    <scope>NUCLEOTIDE SEQUENCE [LARGE SCALE GENOMIC DNA]</scope>
    <source>
        <strain evidence="3">cv. Nipponbare</strain>
    </source>
</reference>
<evidence type="ECO:0000313" key="2">
    <source>
        <dbReference type="EMBL" id="BAC84414.1"/>
    </source>
</evidence>
<evidence type="ECO:0000313" key="3">
    <source>
        <dbReference type="Proteomes" id="UP000000763"/>
    </source>
</evidence>
<sequence length="54" mass="5840">MLVFALWGGDPEPSEPQPVRPSPGWSDRPHYCDLTGHLCVSAINALQRPAAVAK</sequence>
<name>Q7EY58_ORYSJ</name>
<proteinExistence type="predicted"/>
<dbReference type="EMBL" id="AP005737">
    <property type="protein sequence ID" value="BAC84414.1"/>
    <property type="molecule type" value="Genomic_DNA"/>
</dbReference>
<reference evidence="3" key="2">
    <citation type="journal article" date="2008" name="Nucleic Acids Res.">
        <title>The rice annotation project database (RAP-DB): 2008 update.</title>
        <authorList>
            <consortium name="The rice annotation project (RAP)"/>
        </authorList>
    </citation>
    <scope>GENOME REANNOTATION</scope>
    <source>
        <strain evidence="3">cv. Nipponbare</strain>
    </source>
</reference>